<dbReference type="GO" id="GO:0031418">
    <property type="term" value="F:L-ascorbic acid binding"/>
    <property type="evidence" value="ECO:0007669"/>
    <property type="project" value="UniProtKB-KW"/>
</dbReference>
<dbReference type="InterPro" id="IPR006620">
    <property type="entry name" value="Pro_4_hyd_alph"/>
</dbReference>
<comment type="caution">
    <text evidence="9">The sequence shown here is derived from an EMBL/GenBank/DDBJ whole genome shotgun (WGS) entry which is preliminary data.</text>
</comment>
<name>A0A553W9P1_9SPHN</name>
<dbReference type="PANTHER" id="PTHR41536">
    <property type="entry name" value="PKHD-TYPE HYDROXYLASE YBIX"/>
    <property type="match status" value="1"/>
</dbReference>
<dbReference type="Gene3D" id="4.10.860.20">
    <property type="entry name" value="Rabenosyn, Rab binding domain"/>
    <property type="match status" value="1"/>
</dbReference>
<dbReference type="Pfam" id="PF18331">
    <property type="entry name" value="PKHD_C"/>
    <property type="match status" value="1"/>
</dbReference>
<sequence>MLIAIPDVLPPHEAVELGHALSTADWVDGNATSGPGAALAKHNRQLPEAGAAARQARVLVQRALAQNGLFLSAALPHAIYPPLFNRYGPGDGFGDHVDNAIRVDPATGQQMRTDLSATLFLTDPDCYDGGDLVVQGAFGQASYKLPAGHMLLYPSSSLHHVTGVTRGERISCFFWVQSMVRDTQAREMLFDLDQSIQHLTADRGAGDAEVLRLTQLYHNLIRRWAL</sequence>
<evidence type="ECO:0000256" key="3">
    <source>
        <dbReference type="ARBA" id="ARBA00022896"/>
    </source>
</evidence>
<dbReference type="HAMAP" id="MF_00657">
    <property type="entry name" value="Hydroxyl_YbiX"/>
    <property type="match status" value="1"/>
</dbReference>
<feature type="binding site" evidence="7">
    <location>
        <position position="159"/>
    </location>
    <ligand>
        <name>Fe cation</name>
        <dbReference type="ChEBI" id="CHEBI:24875"/>
    </ligand>
</feature>
<feature type="domain" description="Fe2OG dioxygenase" evidence="8">
    <location>
        <begin position="78"/>
        <end position="178"/>
    </location>
</feature>
<dbReference type="NCBIfam" id="NF003975">
    <property type="entry name" value="PRK05467.1-4"/>
    <property type="match status" value="1"/>
</dbReference>
<feature type="binding site" evidence="7">
    <location>
        <position position="96"/>
    </location>
    <ligand>
        <name>Fe cation</name>
        <dbReference type="ChEBI" id="CHEBI:24875"/>
    </ligand>
</feature>
<evidence type="ECO:0000259" key="8">
    <source>
        <dbReference type="PROSITE" id="PS51471"/>
    </source>
</evidence>
<dbReference type="InterPro" id="IPR044862">
    <property type="entry name" value="Pro_4_hyd_alph_FE2OG_OXY"/>
</dbReference>
<dbReference type="GO" id="GO:0005506">
    <property type="term" value="F:iron ion binding"/>
    <property type="evidence" value="ECO:0007669"/>
    <property type="project" value="UniProtKB-UniRule"/>
</dbReference>
<dbReference type="PROSITE" id="PS51471">
    <property type="entry name" value="FE2OG_OXY"/>
    <property type="match status" value="1"/>
</dbReference>
<feature type="binding site" evidence="7">
    <location>
        <position position="98"/>
    </location>
    <ligand>
        <name>Fe cation</name>
        <dbReference type="ChEBI" id="CHEBI:24875"/>
    </ligand>
</feature>
<dbReference type="AlphaFoldDB" id="A0A553W9P1"/>
<dbReference type="EMBL" id="VKKU01000002">
    <property type="protein sequence ID" value="TSB01399.1"/>
    <property type="molecule type" value="Genomic_DNA"/>
</dbReference>
<accession>A0A553W9P1</accession>
<dbReference type="SMART" id="SM00702">
    <property type="entry name" value="P4Hc"/>
    <property type="match status" value="1"/>
</dbReference>
<evidence type="ECO:0000256" key="2">
    <source>
        <dbReference type="ARBA" id="ARBA00022723"/>
    </source>
</evidence>
<dbReference type="InterPro" id="IPR005123">
    <property type="entry name" value="Oxoglu/Fe-dep_dioxygenase_dom"/>
</dbReference>
<evidence type="ECO:0000256" key="5">
    <source>
        <dbReference type="ARBA" id="ARBA00023002"/>
    </source>
</evidence>
<dbReference type="GO" id="GO:0006974">
    <property type="term" value="P:DNA damage response"/>
    <property type="evidence" value="ECO:0007669"/>
    <property type="project" value="TreeGrafter"/>
</dbReference>
<evidence type="ECO:0000313" key="10">
    <source>
        <dbReference type="Proteomes" id="UP000320160"/>
    </source>
</evidence>
<keyword evidence="6 7" id="KW-0408">Iron</keyword>
<keyword evidence="10" id="KW-1185">Reference proteome</keyword>
<dbReference type="Gene3D" id="2.60.120.620">
    <property type="entry name" value="q2cbj1_9rhob like domain"/>
    <property type="match status" value="1"/>
</dbReference>
<reference evidence="9 10" key="1">
    <citation type="submission" date="2019-07" db="EMBL/GenBank/DDBJ databases">
        <authorList>
            <person name="Park M."/>
        </authorList>
    </citation>
    <scope>NUCLEOTIDE SEQUENCE [LARGE SCALE GENOMIC DNA]</scope>
    <source>
        <strain evidence="9 10">KCTC32445</strain>
    </source>
</reference>
<proteinExistence type="inferred from homology"/>
<gene>
    <name evidence="9" type="ORF">FOM92_09335</name>
</gene>
<protein>
    <submittedName>
        <fullName evidence="9">Fe2+-dependent dioxygenase</fullName>
    </submittedName>
</protein>
<dbReference type="InterPro" id="IPR041097">
    <property type="entry name" value="PKHD_C"/>
</dbReference>
<evidence type="ECO:0000256" key="1">
    <source>
        <dbReference type="ARBA" id="ARBA00001961"/>
    </source>
</evidence>
<dbReference type="GO" id="GO:0016706">
    <property type="term" value="F:2-oxoglutarate-dependent dioxygenase activity"/>
    <property type="evidence" value="ECO:0007669"/>
    <property type="project" value="UniProtKB-UniRule"/>
</dbReference>
<dbReference type="NCBIfam" id="NF003974">
    <property type="entry name" value="PRK05467.1-3"/>
    <property type="match status" value="1"/>
</dbReference>
<keyword evidence="5 7" id="KW-0560">Oxidoreductase</keyword>
<evidence type="ECO:0000256" key="6">
    <source>
        <dbReference type="ARBA" id="ARBA00023004"/>
    </source>
</evidence>
<comment type="cofactor">
    <cofactor evidence="7">
        <name>Fe(2+)</name>
        <dbReference type="ChEBI" id="CHEBI:29033"/>
    </cofactor>
    <text evidence="7">Binds 1 Fe(2+) ion per subunit.</text>
</comment>
<dbReference type="GO" id="GO:0006879">
    <property type="term" value="P:intracellular iron ion homeostasis"/>
    <property type="evidence" value="ECO:0007669"/>
    <property type="project" value="TreeGrafter"/>
</dbReference>
<evidence type="ECO:0000313" key="9">
    <source>
        <dbReference type="EMBL" id="TSB01399.1"/>
    </source>
</evidence>
<organism evidence="9 10">
    <name type="scientific">Sphingorhabdus contaminans</name>
    <dbReference type="NCBI Taxonomy" id="1343899"/>
    <lineage>
        <taxon>Bacteria</taxon>
        <taxon>Pseudomonadati</taxon>
        <taxon>Pseudomonadota</taxon>
        <taxon>Alphaproteobacteria</taxon>
        <taxon>Sphingomonadales</taxon>
        <taxon>Sphingomonadaceae</taxon>
        <taxon>Sphingorhabdus</taxon>
    </lineage>
</organism>
<keyword evidence="4 7" id="KW-0223">Dioxygenase</keyword>
<keyword evidence="2 7" id="KW-0479">Metal-binding</keyword>
<feature type="binding site" evidence="7">
    <location>
        <position position="169"/>
    </location>
    <ligand>
        <name>2-oxoglutarate</name>
        <dbReference type="ChEBI" id="CHEBI:16810"/>
    </ligand>
</feature>
<dbReference type="Pfam" id="PF13640">
    <property type="entry name" value="2OG-FeII_Oxy_3"/>
    <property type="match status" value="1"/>
</dbReference>
<dbReference type="InterPro" id="IPR023550">
    <property type="entry name" value="PKHD_hydroxylase"/>
</dbReference>
<dbReference type="OrthoDB" id="9812472at2"/>
<dbReference type="Proteomes" id="UP000320160">
    <property type="component" value="Unassembled WGS sequence"/>
</dbReference>
<evidence type="ECO:0000256" key="7">
    <source>
        <dbReference type="HAMAP-Rule" id="MF_00657"/>
    </source>
</evidence>
<evidence type="ECO:0000256" key="4">
    <source>
        <dbReference type="ARBA" id="ARBA00022964"/>
    </source>
</evidence>
<dbReference type="PANTHER" id="PTHR41536:SF1">
    <property type="entry name" value="PKHD-TYPE HYDROXYLASE YBIX"/>
    <property type="match status" value="1"/>
</dbReference>
<comment type="cofactor">
    <cofactor evidence="1 7">
        <name>L-ascorbate</name>
        <dbReference type="ChEBI" id="CHEBI:38290"/>
    </cofactor>
</comment>
<dbReference type="RefSeq" id="WP_143776609.1">
    <property type="nucleotide sequence ID" value="NZ_VKKU01000002.1"/>
</dbReference>
<keyword evidence="3 7" id="KW-0847">Vitamin C</keyword>